<organism evidence="1 2">
    <name type="scientific">Naganishia cerealis</name>
    <dbReference type="NCBI Taxonomy" id="610337"/>
    <lineage>
        <taxon>Eukaryota</taxon>
        <taxon>Fungi</taxon>
        <taxon>Dikarya</taxon>
        <taxon>Basidiomycota</taxon>
        <taxon>Agaricomycotina</taxon>
        <taxon>Tremellomycetes</taxon>
        <taxon>Filobasidiales</taxon>
        <taxon>Filobasidiaceae</taxon>
        <taxon>Naganishia</taxon>
    </lineage>
</organism>
<dbReference type="EMBL" id="JASBWR010000131">
    <property type="protein sequence ID" value="KAJ9092767.1"/>
    <property type="molecule type" value="Genomic_DNA"/>
</dbReference>
<dbReference type="Proteomes" id="UP001241377">
    <property type="component" value="Unassembled WGS sequence"/>
</dbReference>
<name>A0ACC2V0J9_9TREE</name>
<sequence length="173" mass="18169">MATMSRESTDKGVTLSDEQLAGIWAAAQCSPGSAGAQPSDPPTEGSDKEATPTTYAVEETPRLWQGHDTNNYADMGGEIGNGGLVVDSLGLNGRISGNGSNSRGATEGDIVFDTQWATPTAGAGPSTQSIPAPFFNREYRHGSQHSPPFFQPPQGEVGNTVTSTQSRHNLLYQ</sequence>
<proteinExistence type="predicted"/>
<accession>A0ACC2V0J9</accession>
<protein>
    <submittedName>
        <fullName evidence="1">Uncharacterized protein</fullName>
    </submittedName>
</protein>
<gene>
    <name evidence="1" type="ORF">QFC19_008622</name>
</gene>
<reference evidence="1" key="1">
    <citation type="submission" date="2023-04" db="EMBL/GenBank/DDBJ databases">
        <title>Draft Genome sequencing of Naganishia species isolated from polar environments using Oxford Nanopore Technology.</title>
        <authorList>
            <person name="Leo P."/>
            <person name="Venkateswaran K."/>
        </authorList>
    </citation>
    <scope>NUCLEOTIDE SEQUENCE</scope>
    <source>
        <strain evidence="1">MNA-CCFEE 5261</strain>
    </source>
</reference>
<evidence type="ECO:0000313" key="1">
    <source>
        <dbReference type="EMBL" id="KAJ9092767.1"/>
    </source>
</evidence>
<evidence type="ECO:0000313" key="2">
    <source>
        <dbReference type="Proteomes" id="UP001241377"/>
    </source>
</evidence>
<comment type="caution">
    <text evidence="1">The sequence shown here is derived from an EMBL/GenBank/DDBJ whole genome shotgun (WGS) entry which is preliminary data.</text>
</comment>
<keyword evidence="2" id="KW-1185">Reference proteome</keyword>